<dbReference type="Gene3D" id="3.10.490.10">
    <property type="entry name" value="Gamma-glutamyl cyclotransferase-like"/>
    <property type="match status" value="1"/>
</dbReference>
<dbReference type="InterPro" id="IPR039126">
    <property type="entry name" value="GGACT"/>
</dbReference>
<feature type="domain" description="Gamma-glutamylcyclotransferase AIG2-like" evidence="4">
    <location>
        <begin position="6"/>
        <end position="132"/>
    </location>
</feature>
<dbReference type="InterPro" id="IPR036568">
    <property type="entry name" value="GGCT-like_sf"/>
</dbReference>
<evidence type="ECO:0000256" key="2">
    <source>
        <dbReference type="PIRSR" id="PIRSR639126-1"/>
    </source>
</evidence>
<dbReference type="CDD" id="cd06661">
    <property type="entry name" value="GGCT_like"/>
    <property type="match status" value="1"/>
</dbReference>
<keyword evidence="5" id="KW-0808">Transferase</keyword>
<proteinExistence type="inferred from homology"/>
<dbReference type="STRING" id="299467.A0A443S536"/>
<dbReference type="EMBL" id="NCKV01008199">
    <property type="protein sequence ID" value="RWS22666.1"/>
    <property type="molecule type" value="Genomic_DNA"/>
</dbReference>
<dbReference type="AlphaFoldDB" id="A0A443S536"/>
<comment type="similarity">
    <text evidence="1 3">Belongs to the gamma-glutamylcyclotransferase family.</text>
</comment>
<evidence type="ECO:0000313" key="6">
    <source>
        <dbReference type="Proteomes" id="UP000288716"/>
    </source>
</evidence>
<dbReference type="SUPFAM" id="SSF110857">
    <property type="entry name" value="Gamma-glutamyl cyclotransferase-like"/>
    <property type="match status" value="1"/>
</dbReference>
<organism evidence="5 6">
    <name type="scientific">Leptotrombidium deliense</name>
    <dbReference type="NCBI Taxonomy" id="299467"/>
    <lineage>
        <taxon>Eukaryota</taxon>
        <taxon>Metazoa</taxon>
        <taxon>Ecdysozoa</taxon>
        <taxon>Arthropoda</taxon>
        <taxon>Chelicerata</taxon>
        <taxon>Arachnida</taxon>
        <taxon>Acari</taxon>
        <taxon>Acariformes</taxon>
        <taxon>Trombidiformes</taxon>
        <taxon>Prostigmata</taxon>
        <taxon>Anystina</taxon>
        <taxon>Parasitengona</taxon>
        <taxon>Trombiculoidea</taxon>
        <taxon>Trombiculidae</taxon>
        <taxon>Leptotrombidium</taxon>
    </lineage>
</organism>
<gene>
    <name evidence="5" type="ORF">B4U80_00382</name>
</gene>
<dbReference type="PANTHER" id="PTHR12510">
    <property type="entry name" value="TROPONIN C-AKIN-1 PROTEIN"/>
    <property type="match status" value="1"/>
</dbReference>
<dbReference type="Pfam" id="PF06094">
    <property type="entry name" value="GGACT"/>
    <property type="match status" value="1"/>
</dbReference>
<evidence type="ECO:0000313" key="5">
    <source>
        <dbReference type="EMBL" id="RWS22666.1"/>
    </source>
</evidence>
<keyword evidence="6" id="KW-1185">Reference proteome</keyword>
<dbReference type="InterPro" id="IPR009288">
    <property type="entry name" value="AIG2-like_dom"/>
</dbReference>
<protein>
    <recommendedName>
        <fullName evidence="3">Gamma-glutamylcyclotransferase family protein</fullName>
    </recommendedName>
</protein>
<dbReference type="VEuPathDB" id="VectorBase:LDEU009374"/>
<name>A0A443S536_9ACAR</name>
<dbReference type="InterPro" id="IPR013024">
    <property type="entry name" value="GGCT-like"/>
</dbReference>
<dbReference type="Proteomes" id="UP000288716">
    <property type="component" value="Unassembled WGS sequence"/>
</dbReference>
<dbReference type="OrthoDB" id="113620at2759"/>
<dbReference type="GO" id="GO:0061929">
    <property type="term" value="F:gamma-glutamylaminecyclotransferase activity"/>
    <property type="evidence" value="ECO:0007669"/>
    <property type="project" value="InterPro"/>
</dbReference>
<sequence length="163" mass="19563">MKLSLLFVYGTLKRNQPNYRLLMDKESGETTFVSNARTVQKWPLIIASKYNIPYLLNKRGFGNQIFGELYYVNERKLNFLDEFEKCPQYYDRLQIPVYQMNENENTCNTTLNPWVYILSDFKESLLEHKMYESYDSRGSHGLRYVKREDQHENYSTICDVKYT</sequence>
<accession>A0A443S536</accession>
<evidence type="ECO:0000256" key="1">
    <source>
        <dbReference type="ARBA" id="ARBA00008861"/>
    </source>
</evidence>
<comment type="caution">
    <text evidence="5">The sequence shown here is derived from an EMBL/GenBank/DDBJ whole genome shotgun (WGS) entry which is preliminary data.</text>
</comment>
<dbReference type="PANTHER" id="PTHR12510:SF4">
    <property type="entry name" value="GAMMA-GLUTAMYLAMINECYCLOTRANSFERASE"/>
    <property type="match status" value="1"/>
</dbReference>
<dbReference type="GO" id="GO:0005829">
    <property type="term" value="C:cytosol"/>
    <property type="evidence" value="ECO:0007669"/>
    <property type="project" value="TreeGrafter"/>
</dbReference>
<evidence type="ECO:0000259" key="4">
    <source>
        <dbReference type="Pfam" id="PF06094"/>
    </source>
</evidence>
<dbReference type="GO" id="GO:0016740">
    <property type="term" value="F:transferase activity"/>
    <property type="evidence" value="ECO:0007669"/>
    <property type="project" value="UniProtKB-KW"/>
</dbReference>
<feature type="active site" description="Proton acceptor" evidence="2">
    <location>
        <position position="84"/>
    </location>
</feature>
<evidence type="ECO:0000256" key="3">
    <source>
        <dbReference type="RuleBase" id="RU367036"/>
    </source>
</evidence>
<reference evidence="5 6" key="1">
    <citation type="journal article" date="2018" name="Gigascience">
        <title>Genomes of trombidid mites reveal novel predicted allergens and laterally-transferred genes associated with secondary metabolism.</title>
        <authorList>
            <person name="Dong X."/>
            <person name="Chaisiri K."/>
            <person name="Xia D."/>
            <person name="Armstrong S.D."/>
            <person name="Fang Y."/>
            <person name="Donnelly M.J."/>
            <person name="Kadowaki T."/>
            <person name="McGarry J.W."/>
            <person name="Darby A.C."/>
            <person name="Makepeace B.L."/>
        </authorList>
    </citation>
    <scope>NUCLEOTIDE SEQUENCE [LARGE SCALE GENOMIC DNA]</scope>
    <source>
        <strain evidence="5">UoL-UT</strain>
    </source>
</reference>